<dbReference type="RefSeq" id="WP_289365363.1">
    <property type="nucleotide sequence ID" value="NZ_JAUCBP010000007.1"/>
</dbReference>
<protein>
    <submittedName>
        <fullName evidence="5">ABC transporter ATP-binding protein</fullName>
    </submittedName>
</protein>
<dbReference type="EMBL" id="JAUCBP010000007">
    <property type="protein sequence ID" value="MDM7861046.1"/>
    <property type="molecule type" value="Genomic_DNA"/>
</dbReference>
<feature type="domain" description="ABC transporter" evidence="4">
    <location>
        <begin position="2"/>
        <end position="225"/>
    </location>
</feature>
<dbReference type="PANTHER" id="PTHR24220:SF648">
    <property type="entry name" value="ABC TRANSPORTER ATP-BINDING PROTEIN YTRE"/>
    <property type="match status" value="1"/>
</dbReference>
<keyword evidence="3 5" id="KW-0067">ATP-binding</keyword>
<dbReference type="InterPro" id="IPR003439">
    <property type="entry name" value="ABC_transporter-like_ATP-bd"/>
</dbReference>
<evidence type="ECO:0000313" key="5">
    <source>
        <dbReference type="EMBL" id="MDM7861046.1"/>
    </source>
</evidence>
<dbReference type="SUPFAM" id="SSF52540">
    <property type="entry name" value="P-loop containing nucleoside triphosphate hydrolases"/>
    <property type="match status" value="1"/>
</dbReference>
<dbReference type="Pfam" id="PF00005">
    <property type="entry name" value="ABC_tran"/>
    <property type="match status" value="1"/>
</dbReference>
<dbReference type="Proteomes" id="UP001234343">
    <property type="component" value="Unassembled WGS sequence"/>
</dbReference>
<organism evidence="5 6">
    <name type="scientific">Alteromonas arenosi</name>
    <dbReference type="NCBI Taxonomy" id="3055817"/>
    <lineage>
        <taxon>Bacteria</taxon>
        <taxon>Pseudomonadati</taxon>
        <taxon>Pseudomonadota</taxon>
        <taxon>Gammaproteobacteria</taxon>
        <taxon>Alteromonadales</taxon>
        <taxon>Alteromonadaceae</taxon>
        <taxon>Alteromonas/Salinimonas group</taxon>
        <taxon>Alteromonas</taxon>
    </lineage>
</organism>
<dbReference type="InterPro" id="IPR015854">
    <property type="entry name" value="ABC_transpr_LolD-like"/>
</dbReference>
<name>A0ABT7SXZ4_9ALTE</name>
<dbReference type="PANTHER" id="PTHR24220">
    <property type="entry name" value="IMPORT ATP-BINDING PROTEIN"/>
    <property type="match status" value="1"/>
</dbReference>
<evidence type="ECO:0000256" key="3">
    <source>
        <dbReference type="ARBA" id="ARBA00022840"/>
    </source>
</evidence>
<keyword evidence="6" id="KW-1185">Reference proteome</keyword>
<dbReference type="InterPro" id="IPR017871">
    <property type="entry name" value="ABC_transporter-like_CS"/>
</dbReference>
<dbReference type="InterPro" id="IPR003593">
    <property type="entry name" value="AAA+_ATPase"/>
</dbReference>
<evidence type="ECO:0000256" key="1">
    <source>
        <dbReference type="ARBA" id="ARBA00022448"/>
    </source>
</evidence>
<dbReference type="GO" id="GO:0005524">
    <property type="term" value="F:ATP binding"/>
    <property type="evidence" value="ECO:0007669"/>
    <property type="project" value="UniProtKB-KW"/>
</dbReference>
<dbReference type="PROSITE" id="PS00211">
    <property type="entry name" value="ABC_TRANSPORTER_1"/>
    <property type="match status" value="1"/>
</dbReference>
<reference evidence="5 6" key="1">
    <citation type="submission" date="2023-06" db="EMBL/GenBank/DDBJ databases">
        <title>Alteromonas sp. ASW11-36 isolated from intertidal sand.</title>
        <authorList>
            <person name="Li Y."/>
        </authorList>
    </citation>
    <scope>NUCLEOTIDE SEQUENCE [LARGE SCALE GENOMIC DNA]</scope>
    <source>
        <strain evidence="5 6">ASW11-36</strain>
    </source>
</reference>
<evidence type="ECO:0000313" key="6">
    <source>
        <dbReference type="Proteomes" id="UP001234343"/>
    </source>
</evidence>
<evidence type="ECO:0000256" key="2">
    <source>
        <dbReference type="ARBA" id="ARBA00022741"/>
    </source>
</evidence>
<dbReference type="PROSITE" id="PS50893">
    <property type="entry name" value="ABC_TRANSPORTER_2"/>
    <property type="match status" value="1"/>
</dbReference>
<evidence type="ECO:0000259" key="4">
    <source>
        <dbReference type="PROSITE" id="PS50893"/>
    </source>
</evidence>
<sequence>MLKLHNLTRIYQTDEVETTALRNISVEIDQGEFVAIMGPSGCGKSTLLNIIGMLDKPTDGSYLFMGEEVAGCSEAQLSDIRKANIGFIFQNFNLIDELTVAENIELALLYHNIPSKERKQRVAAVMDKVGIAHRAKHRPSQLSGGQQQRVAVARAVVGDQKVILADEPTGNLDSAHGQEVMEMLQSLNREGTTIIMVTHSPAHADYARRTINLFDGHVITENVRAA</sequence>
<dbReference type="CDD" id="cd03255">
    <property type="entry name" value="ABC_MJ0796_LolCDE_FtsE"/>
    <property type="match status" value="1"/>
</dbReference>
<gene>
    <name evidence="5" type="ORF">QTP81_10590</name>
</gene>
<dbReference type="Gene3D" id="3.40.50.300">
    <property type="entry name" value="P-loop containing nucleotide triphosphate hydrolases"/>
    <property type="match status" value="1"/>
</dbReference>
<comment type="caution">
    <text evidence="5">The sequence shown here is derived from an EMBL/GenBank/DDBJ whole genome shotgun (WGS) entry which is preliminary data.</text>
</comment>
<dbReference type="InterPro" id="IPR027417">
    <property type="entry name" value="P-loop_NTPase"/>
</dbReference>
<keyword evidence="2" id="KW-0547">Nucleotide-binding</keyword>
<dbReference type="InterPro" id="IPR017911">
    <property type="entry name" value="MacB-like_ATP-bd"/>
</dbReference>
<accession>A0ABT7SXZ4</accession>
<proteinExistence type="predicted"/>
<dbReference type="SMART" id="SM00382">
    <property type="entry name" value="AAA"/>
    <property type="match status" value="1"/>
</dbReference>
<keyword evidence="1" id="KW-0813">Transport</keyword>